<dbReference type="RefSeq" id="WP_026933918.1">
    <property type="nucleotide sequence ID" value="NZ_LT629745.1"/>
</dbReference>
<dbReference type="InterPro" id="IPR027417">
    <property type="entry name" value="P-loop_NTPase"/>
</dbReference>
<dbReference type="SMART" id="SM00382">
    <property type="entry name" value="AAA"/>
    <property type="match status" value="2"/>
</dbReference>
<evidence type="ECO:0000256" key="7">
    <source>
        <dbReference type="ARBA" id="ARBA00022801"/>
    </source>
</evidence>
<evidence type="ECO:0000256" key="9">
    <source>
        <dbReference type="ARBA" id="ARBA00022845"/>
    </source>
</evidence>
<evidence type="ECO:0000256" key="5">
    <source>
        <dbReference type="ARBA" id="ARBA00022737"/>
    </source>
</evidence>
<evidence type="ECO:0000313" key="16">
    <source>
        <dbReference type="Proteomes" id="UP000198858"/>
    </source>
</evidence>
<protein>
    <recommendedName>
        <fullName evidence="12">Energy-dependent translational throttle protein EttA</fullName>
        <ecNumber evidence="12">3.6.1.-</ecNumber>
    </recommendedName>
    <alternativeName>
        <fullName evidence="12">Translational regulatory factor EttA</fullName>
    </alternativeName>
</protein>
<sequence>MADDNKVIFSMSGVTKTFKNANTPVLKNIYLSFFYGAKIGILGLNGSGKSTLLNIIAGKDQNYQGDVVFSPNYSVGMLEQEPELDEEKTVLEVVKEGVAETVGILDEYNKINDMFGLPEVYEDADKMQKLMDKQAELQDKIDASNAWELDTKLEIAMDALRTPDSDKKISVLSGGERRRVALCRLLLQEPDVLLLDEPTNHLDAESVHWLEHHLAQYKGTVIAVTHDRYFLDNVAGWILELDRGEGIPWKGNYSSWLDQKSKRLAQEQKQASKRQKTLERELEWSRMSPKGRQSKQKARLKNYDKLLSQDQKQMDEKLEIYIPNGPRLGTNVIDANGVSKAFGDKLLYEDLNFNLPQAGIVGVIGPNGAGKTTIFKMIMGEEEPDKGSFNVGETAQIAYVDQSHSNIDPEKTIWQNFSDEQELIMMGGRQVNSRAYLSRFNFSGSEQNKKVNMLSGGERNRLHLAMTLKEEGNVLLLDEPTNDLDVNTLRALEEGLDNFAGCAVVISHDRWFLDRICTHILAFEGDSQVYFFEGSFSDYEENKKKRLGGDIMPKRIKYKKLVR</sequence>
<keyword evidence="16" id="KW-1185">Reference proteome</keyword>
<dbReference type="STRING" id="1250231.SAMN04488552_2328"/>
<evidence type="ECO:0000256" key="10">
    <source>
        <dbReference type="ARBA" id="ARBA00022884"/>
    </source>
</evidence>
<dbReference type="Proteomes" id="UP000198858">
    <property type="component" value="Chromosome I"/>
</dbReference>
<keyword evidence="5 12" id="KW-0677">Repeat</keyword>
<feature type="region of interest" description="PtIM" evidence="12">
    <location>
        <begin position="251"/>
        <end position="331"/>
    </location>
</feature>
<dbReference type="EC" id="3.6.1.-" evidence="12"/>
<evidence type="ECO:0000256" key="12">
    <source>
        <dbReference type="HAMAP-Rule" id="MF_00847"/>
    </source>
</evidence>
<comment type="catalytic activity">
    <reaction evidence="12">
        <text>ATP + H2O = ADP + phosphate + H(+)</text>
        <dbReference type="Rhea" id="RHEA:13065"/>
        <dbReference type="ChEBI" id="CHEBI:15377"/>
        <dbReference type="ChEBI" id="CHEBI:15378"/>
        <dbReference type="ChEBI" id="CHEBI:30616"/>
        <dbReference type="ChEBI" id="CHEBI:43474"/>
        <dbReference type="ChEBI" id="CHEBI:456216"/>
    </reaction>
</comment>
<dbReference type="NCBIfam" id="NF008775">
    <property type="entry name" value="PRK11819.1"/>
    <property type="match status" value="1"/>
</dbReference>
<evidence type="ECO:0000256" key="13">
    <source>
        <dbReference type="SAM" id="MobiDB-lite"/>
    </source>
</evidence>
<keyword evidence="3 12" id="KW-0820">tRNA-binding</keyword>
<organism evidence="15 16">
    <name type="scientific">Christiangramia echinicola</name>
    <dbReference type="NCBI Taxonomy" id="279359"/>
    <lineage>
        <taxon>Bacteria</taxon>
        <taxon>Pseudomonadati</taxon>
        <taxon>Bacteroidota</taxon>
        <taxon>Flavobacteriia</taxon>
        <taxon>Flavobacteriales</taxon>
        <taxon>Flavobacteriaceae</taxon>
        <taxon>Christiangramia</taxon>
    </lineage>
</organism>
<dbReference type="GO" id="GO:0043022">
    <property type="term" value="F:ribosome binding"/>
    <property type="evidence" value="ECO:0007669"/>
    <property type="project" value="UniProtKB-UniRule"/>
</dbReference>
<feature type="region of interest" description="Disordered" evidence="13">
    <location>
        <begin position="267"/>
        <end position="299"/>
    </location>
</feature>
<dbReference type="InterPro" id="IPR003593">
    <property type="entry name" value="AAA+_ATPase"/>
</dbReference>
<keyword evidence="9 12" id="KW-0810">Translation regulation</keyword>
<evidence type="ECO:0000256" key="4">
    <source>
        <dbReference type="ARBA" id="ARBA00022730"/>
    </source>
</evidence>
<comment type="function">
    <text evidence="12">A translation factor that gates the progression of the 70S ribosomal initiation complex (IC, containing tRNA(fMet) in the P-site) into the translation elongation cycle by using a mechanism sensitive to the ATP/ADP ratio. Binds to the 70S ribosome E-site where it modulates the state of the translating ribosome during subunit translocation. ATP hydrolysis probably frees it from the ribosome, which can enter the elongation phase.</text>
</comment>
<dbReference type="SUPFAM" id="SSF52540">
    <property type="entry name" value="P-loop containing nucleoside triphosphate hydrolases"/>
    <property type="match status" value="2"/>
</dbReference>
<dbReference type="InterPro" id="IPR003439">
    <property type="entry name" value="ABC_transporter-like_ATP-bd"/>
</dbReference>
<evidence type="ECO:0000256" key="1">
    <source>
        <dbReference type="ARBA" id="ARBA00005868"/>
    </source>
</evidence>
<dbReference type="GO" id="GO:0019843">
    <property type="term" value="F:rRNA binding"/>
    <property type="evidence" value="ECO:0007669"/>
    <property type="project" value="UniProtKB-UniRule"/>
</dbReference>
<dbReference type="FunFam" id="3.40.50.300:FF:000011">
    <property type="entry name" value="Putative ABC transporter ATP-binding component"/>
    <property type="match status" value="1"/>
</dbReference>
<keyword evidence="4 12" id="KW-0699">rRNA-binding</keyword>
<comment type="subcellular location">
    <subcellularLocation>
        <location evidence="12">Cytoplasm</location>
    </subcellularLocation>
    <text evidence="12">Associates with ribosomes and polysomes.</text>
</comment>
<evidence type="ECO:0000259" key="14">
    <source>
        <dbReference type="PROSITE" id="PS50893"/>
    </source>
</evidence>
<dbReference type="InterPro" id="IPR032781">
    <property type="entry name" value="ABC_tran_Xtn"/>
</dbReference>
<keyword evidence="6 12" id="KW-0547">Nucleotide-binding</keyword>
<dbReference type="Pfam" id="PF12848">
    <property type="entry name" value="ABC_tran_Xtn"/>
    <property type="match status" value="1"/>
</dbReference>
<dbReference type="GO" id="GO:0000049">
    <property type="term" value="F:tRNA binding"/>
    <property type="evidence" value="ECO:0007669"/>
    <property type="project" value="UniProtKB-UniRule"/>
</dbReference>
<dbReference type="PANTHER" id="PTHR43858:SF1">
    <property type="entry name" value="ABC TRANSPORTER-RELATED PROTEIN"/>
    <property type="match status" value="1"/>
</dbReference>
<dbReference type="GO" id="GO:0045900">
    <property type="term" value="P:negative regulation of translational elongation"/>
    <property type="evidence" value="ECO:0007669"/>
    <property type="project" value="UniProtKB-UniRule"/>
</dbReference>
<evidence type="ECO:0000256" key="11">
    <source>
        <dbReference type="ARBA" id="ARBA00022917"/>
    </source>
</evidence>
<comment type="caution">
    <text evidence="12">Lacks conserved residue(s) required for the propagation of feature annotation.</text>
</comment>
<proteinExistence type="inferred from homology"/>
<dbReference type="Pfam" id="PF00005">
    <property type="entry name" value="ABC_tran"/>
    <property type="match status" value="2"/>
</dbReference>
<dbReference type="GO" id="GO:0005737">
    <property type="term" value="C:cytoplasm"/>
    <property type="evidence" value="ECO:0007669"/>
    <property type="project" value="UniProtKB-SubCell"/>
</dbReference>
<dbReference type="PANTHER" id="PTHR43858">
    <property type="entry name" value="ENERGY-DEPENDENT TRANSLATIONAL THROTTLE PROTEIN ETTA"/>
    <property type="match status" value="1"/>
</dbReference>
<gene>
    <name evidence="12" type="primary">ettA</name>
    <name evidence="15" type="ORF">SAMN04488552_2328</name>
</gene>
<dbReference type="Gene3D" id="3.40.50.300">
    <property type="entry name" value="P-loop containing nucleotide triphosphate hydrolases"/>
    <property type="match status" value="2"/>
</dbReference>
<dbReference type="GO" id="GO:0016887">
    <property type="term" value="F:ATP hydrolysis activity"/>
    <property type="evidence" value="ECO:0007669"/>
    <property type="project" value="UniProtKB-UniRule"/>
</dbReference>
<evidence type="ECO:0000313" key="15">
    <source>
        <dbReference type="EMBL" id="SDS16892.1"/>
    </source>
</evidence>
<comment type="similarity">
    <text evidence="1 12">Belongs to the ABC transporter superfamily. ABCF family. Translational throttle EttA subfamily.</text>
</comment>
<keyword evidence="8 12" id="KW-0067">ATP-binding</keyword>
<dbReference type="AlphaFoldDB" id="A0A1H1Q083"/>
<dbReference type="InterPro" id="IPR017871">
    <property type="entry name" value="ABC_transporter-like_CS"/>
</dbReference>
<feature type="binding site" evidence="12">
    <location>
        <begin position="365"/>
        <end position="372"/>
    </location>
    <ligand>
        <name>ATP</name>
        <dbReference type="ChEBI" id="CHEBI:30616"/>
        <label>2</label>
    </ligand>
</feature>
<dbReference type="EMBL" id="LT629745">
    <property type="protein sequence ID" value="SDS16892.1"/>
    <property type="molecule type" value="Genomic_DNA"/>
</dbReference>
<evidence type="ECO:0000256" key="2">
    <source>
        <dbReference type="ARBA" id="ARBA00022490"/>
    </source>
</evidence>
<dbReference type="GO" id="GO:0006412">
    <property type="term" value="P:translation"/>
    <property type="evidence" value="ECO:0007669"/>
    <property type="project" value="UniProtKB-KW"/>
</dbReference>
<evidence type="ECO:0000256" key="6">
    <source>
        <dbReference type="ARBA" id="ARBA00022741"/>
    </source>
</evidence>
<keyword evidence="2 12" id="KW-0963">Cytoplasm</keyword>
<dbReference type="NCBIfam" id="TIGR03719">
    <property type="entry name" value="ABC_ABC_ChvD"/>
    <property type="match status" value="1"/>
</dbReference>
<keyword evidence="11 12" id="KW-0648">Protein biosynthesis</keyword>
<dbReference type="PROSITE" id="PS50893">
    <property type="entry name" value="ABC_TRANSPORTER_2"/>
    <property type="match status" value="2"/>
</dbReference>
<comment type="domain">
    <text evidence="12">The arm domain is inserted in the first ABC transporter domain. Probably contacts ribosomal protein L1.</text>
</comment>
<dbReference type="InterPro" id="IPR022374">
    <property type="entry name" value="EttA"/>
</dbReference>
<comment type="subunit">
    <text evidence="12">Monomer. Probably contacts ribosomal proteins L1, L5, L33 and S7, the 16S and 23S rRNA and the P-site containing tRNA(fMet).</text>
</comment>
<dbReference type="CDD" id="cd03221">
    <property type="entry name" value="ABCF_EF-3"/>
    <property type="match status" value="2"/>
</dbReference>
<dbReference type="PROSITE" id="PS00211">
    <property type="entry name" value="ABC_TRANSPORTER_1"/>
    <property type="match status" value="1"/>
</dbReference>
<feature type="domain" description="ABC transporter" evidence="14">
    <location>
        <begin position="9"/>
        <end position="268"/>
    </location>
</feature>
<reference evidence="15 16" key="1">
    <citation type="submission" date="2016-10" db="EMBL/GenBank/DDBJ databases">
        <authorList>
            <person name="Varghese N."/>
            <person name="Submissions S."/>
        </authorList>
    </citation>
    <scope>NUCLEOTIDE SEQUENCE [LARGE SCALE GENOMIC DNA]</scope>
    <source>
        <strain evidence="15 16">Mar_2010_102</strain>
    </source>
</reference>
<comment type="domain">
    <text evidence="12">The P-site tRNA interaction motif (PtIM domain) probably interacts with the P-site tRNA(fMet) as well as the 23S rRNA.</text>
</comment>
<dbReference type="GO" id="GO:0005524">
    <property type="term" value="F:ATP binding"/>
    <property type="evidence" value="ECO:0007669"/>
    <property type="project" value="UniProtKB-UniRule"/>
</dbReference>
<feature type="domain" description="ABC transporter" evidence="14">
    <location>
        <begin position="333"/>
        <end position="559"/>
    </location>
</feature>
<keyword evidence="7 12" id="KW-0378">Hydrolase</keyword>
<name>A0A1H1Q083_9FLAO</name>
<keyword evidence="10 12" id="KW-0694">RNA-binding</keyword>
<evidence type="ECO:0000256" key="3">
    <source>
        <dbReference type="ARBA" id="ARBA00022555"/>
    </source>
</evidence>
<dbReference type="HAMAP" id="MF_00847">
    <property type="entry name" value="EttA"/>
    <property type="match status" value="1"/>
</dbReference>
<evidence type="ECO:0000256" key="8">
    <source>
        <dbReference type="ARBA" id="ARBA00022840"/>
    </source>
</evidence>
<accession>A0A1H1Q083</accession>
<dbReference type="FunFam" id="3.40.50.300:FF:000183">
    <property type="entry name" value="ABC transporter ATP-binding protein yjjK"/>
    <property type="match status" value="1"/>
</dbReference>